<dbReference type="AlphaFoldDB" id="A0A8H2WDG0"/>
<dbReference type="PANTHER" id="PTHR33112:SF14">
    <property type="entry name" value="HETEROKARYON INCOMPATIBILITY DOMAIN-CONTAINING PROTEIN"/>
    <property type="match status" value="1"/>
</dbReference>
<dbReference type="Proteomes" id="UP000663846">
    <property type="component" value="Unassembled WGS sequence"/>
</dbReference>
<evidence type="ECO:0000313" key="3">
    <source>
        <dbReference type="Proteomes" id="UP000663846"/>
    </source>
</evidence>
<proteinExistence type="predicted"/>
<dbReference type="EMBL" id="CAJMWS010000113">
    <property type="protein sequence ID" value="CAE6367249.1"/>
    <property type="molecule type" value="Genomic_DNA"/>
</dbReference>
<protein>
    <recommendedName>
        <fullName evidence="1">Heterokaryon incompatibility domain-containing protein</fullName>
    </recommendedName>
</protein>
<feature type="domain" description="Heterokaryon incompatibility" evidence="1">
    <location>
        <begin position="67"/>
        <end position="159"/>
    </location>
</feature>
<organism evidence="2 3">
    <name type="scientific">Rhizoctonia solani</name>
    <dbReference type="NCBI Taxonomy" id="456999"/>
    <lineage>
        <taxon>Eukaryota</taxon>
        <taxon>Fungi</taxon>
        <taxon>Dikarya</taxon>
        <taxon>Basidiomycota</taxon>
        <taxon>Agaricomycotina</taxon>
        <taxon>Agaricomycetes</taxon>
        <taxon>Cantharellales</taxon>
        <taxon>Ceratobasidiaceae</taxon>
        <taxon>Rhizoctonia</taxon>
    </lineage>
</organism>
<sequence>MSKLNADAARPKLIYAANLNDLSREKVPVDISSKATAERYRFVECAPLAKDGTLRIHEYTELPSEPYTAVSYVWKGNKPLPDDESPTFTVQGSKGRLAGDPISIQIVQDACRAATKRNTNLLWLDRLSIIQSSSDDPAWQLTKMYDIYRLSALCIVIPGGLSRLTDLREETPWIHRGWTLQEAVAPPNVEVLFL</sequence>
<name>A0A8H2WDG0_9AGAM</name>
<reference evidence="2" key="1">
    <citation type="submission" date="2021-01" db="EMBL/GenBank/DDBJ databases">
        <authorList>
            <person name="Kaushik A."/>
        </authorList>
    </citation>
    <scope>NUCLEOTIDE SEQUENCE</scope>
    <source>
        <strain evidence="2">AG1-1C</strain>
    </source>
</reference>
<dbReference type="InterPro" id="IPR010730">
    <property type="entry name" value="HET"/>
</dbReference>
<evidence type="ECO:0000313" key="2">
    <source>
        <dbReference type="EMBL" id="CAE6367249.1"/>
    </source>
</evidence>
<dbReference type="PANTHER" id="PTHR33112">
    <property type="entry name" value="DOMAIN PROTEIN, PUTATIVE-RELATED"/>
    <property type="match status" value="1"/>
</dbReference>
<gene>
    <name evidence="2" type="ORF">RDB_LOCUS23529</name>
</gene>
<accession>A0A8H2WDG0</accession>
<comment type="caution">
    <text evidence="2">The sequence shown here is derived from an EMBL/GenBank/DDBJ whole genome shotgun (WGS) entry which is preliminary data.</text>
</comment>
<evidence type="ECO:0000259" key="1">
    <source>
        <dbReference type="Pfam" id="PF06985"/>
    </source>
</evidence>
<dbReference type="Pfam" id="PF06985">
    <property type="entry name" value="HET"/>
    <property type="match status" value="1"/>
</dbReference>